<protein>
    <recommendedName>
        <fullName evidence="4">HXXEE domain-containing protein</fullName>
    </recommendedName>
</protein>
<gene>
    <name evidence="2" type="ORF">NCTC11391_00709</name>
</gene>
<dbReference type="EMBL" id="UHFA01000002">
    <property type="protein sequence ID" value="SUN35672.1"/>
    <property type="molecule type" value="Genomic_DNA"/>
</dbReference>
<evidence type="ECO:0000256" key="1">
    <source>
        <dbReference type="SAM" id="Phobius"/>
    </source>
</evidence>
<evidence type="ECO:0000313" key="2">
    <source>
        <dbReference type="EMBL" id="SUN35672.1"/>
    </source>
</evidence>
<proteinExistence type="predicted"/>
<dbReference type="InterPro" id="IPR025671">
    <property type="entry name" value="HXXEE"/>
</dbReference>
<feature type="transmembrane region" description="Helical" evidence="1">
    <location>
        <begin position="119"/>
        <end position="139"/>
    </location>
</feature>
<dbReference type="Proteomes" id="UP000254082">
    <property type="component" value="Unassembled WGS sequence"/>
</dbReference>
<evidence type="ECO:0000313" key="3">
    <source>
        <dbReference type="Proteomes" id="UP000254082"/>
    </source>
</evidence>
<reference evidence="2 3" key="1">
    <citation type="submission" date="2018-06" db="EMBL/GenBank/DDBJ databases">
        <authorList>
            <consortium name="Pathogen Informatics"/>
            <person name="Doyle S."/>
        </authorList>
    </citation>
    <scope>NUCLEOTIDE SEQUENCE [LARGE SCALE GENOMIC DNA]</scope>
    <source>
        <strain evidence="3">NCTC 11391</strain>
    </source>
</reference>
<feature type="transmembrane region" description="Helical" evidence="1">
    <location>
        <begin position="96"/>
        <end position="113"/>
    </location>
</feature>
<dbReference type="RefSeq" id="WP_115324920.1">
    <property type="nucleotide sequence ID" value="NZ_UHFA01000002.1"/>
</dbReference>
<name>A0A380JCF0_STRDO</name>
<feature type="transmembrane region" description="Helical" evidence="1">
    <location>
        <begin position="66"/>
        <end position="84"/>
    </location>
</feature>
<organism evidence="2 3">
    <name type="scientific">Streptococcus downei MFe28</name>
    <dbReference type="NCBI Taxonomy" id="764290"/>
    <lineage>
        <taxon>Bacteria</taxon>
        <taxon>Bacillati</taxon>
        <taxon>Bacillota</taxon>
        <taxon>Bacilli</taxon>
        <taxon>Lactobacillales</taxon>
        <taxon>Streptococcaceae</taxon>
        <taxon>Streptococcus</taxon>
    </lineage>
</organism>
<dbReference type="Pfam" id="PF13787">
    <property type="entry name" value="HXXEE"/>
    <property type="match status" value="1"/>
</dbReference>
<dbReference type="AlphaFoldDB" id="A0A380JCF0"/>
<keyword evidence="1" id="KW-0472">Membrane</keyword>
<keyword evidence="1" id="KW-0812">Transmembrane</keyword>
<keyword evidence="1" id="KW-1133">Transmembrane helix</keyword>
<accession>A0A380JCF0</accession>
<evidence type="ECO:0008006" key="4">
    <source>
        <dbReference type="Google" id="ProtNLM"/>
    </source>
</evidence>
<keyword evidence="3" id="KW-1185">Reference proteome</keyword>
<feature type="transmembrane region" description="Helical" evidence="1">
    <location>
        <begin position="12"/>
        <end position="29"/>
    </location>
</feature>
<sequence length="143" mass="17045">MKHIINKIDSIKYLNVFLGVFFIHFLHQIEESLSFFNWYNYHYSNLGSWAILPASITKLVIKHPNYFILASFLQFLLIFTLAFISKHYKNGLKSFSTLYIIGLDFFLIWHILSCYNPHIYPPVMVTCILGLFYTPKWIYSLYK</sequence>